<evidence type="ECO:0000256" key="2">
    <source>
        <dbReference type="ARBA" id="ARBA00022679"/>
    </source>
</evidence>
<sequence>MEKYRFPYEIENFKDGSPWDSVRVGPKRYVVSSTYRDLASKFYNFDLRPDDVFLLGFPRSGTTRCQESIWLINNNLDYDKSKSIVIDDRCPFLDLEVQFPTAFSSENSEFQDAGTNHLLKKMISPLKSLPNAPSPRFIKSHLPLSLLPPNLLDTTKVVYIARDPRDVAVSYYYLMKRVLPNDIGFEKFWAAFRDDKILLTPIFEHIKEAWGQRDHPNMVFLTYEDMSKDLASTLRQMSEFFGKKYSEEQIRGLCEHLSFDKFKTNKSVNGEQTVLKTFDVINDSDCAFIRRGKVGGWEDYFNSEQLKESAKRWMSENLAGNDLPFSV</sequence>
<dbReference type="Pfam" id="PF00685">
    <property type="entry name" value="Sulfotransfer_1"/>
    <property type="match status" value="1"/>
</dbReference>
<comment type="caution">
    <text evidence="4">The sequence shown here is derived from an EMBL/GenBank/DDBJ whole genome shotgun (WGS) entry which is preliminary data.</text>
</comment>
<dbReference type="InterPro" id="IPR000863">
    <property type="entry name" value="Sulfotransferase_dom"/>
</dbReference>
<feature type="domain" description="Sulfotransferase" evidence="3">
    <location>
        <begin position="49"/>
        <end position="320"/>
    </location>
</feature>
<comment type="similarity">
    <text evidence="1">Belongs to the sulfotransferase 1 family.</text>
</comment>
<evidence type="ECO:0000259" key="3">
    <source>
        <dbReference type="Pfam" id="PF00685"/>
    </source>
</evidence>
<dbReference type="PANTHER" id="PTHR11783">
    <property type="entry name" value="SULFOTRANSFERASE SULT"/>
    <property type="match status" value="1"/>
</dbReference>
<accession>A0A821RNE1</accession>
<dbReference type="EMBL" id="CAJOBZ010000014">
    <property type="protein sequence ID" value="CAF4843685.1"/>
    <property type="molecule type" value="Genomic_DNA"/>
</dbReference>
<evidence type="ECO:0000313" key="4">
    <source>
        <dbReference type="EMBL" id="CAF4843685.1"/>
    </source>
</evidence>
<reference evidence="4" key="1">
    <citation type="submission" date="2021-02" db="EMBL/GenBank/DDBJ databases">
        <authorList>
            <person name="Steward A R."/>
        </authorList>
    </citation>
    <scope>NUCLEOTIDE SEQUENCE</scope>
</reference>
<dbReference type="GO" id="GO:0008146">
    <property type="term" value="F:sulfotransferase activity"/>
    <property type="evidence" value="ECO:0007669"/>
    <property type="project" value="InterPro"/>
</dbReference>
<organism evidence="4 5">
    <name type="scientific">Pieris macdunnoughi</name>
    <dbReference type="NCBI Taxonomy" id="345717"/>
    <lineage>
        <taxon>Eukaryota</taxon>
        <taxon>Metazoa</taxon>
        <taxon>Ecdysozoa</taxon>
        <taxon>Arthropoda</taxon>
        <taxon>Hexapoda</taxon>
        <taxon>Insecta</taxon>
        <taxon>Pterygota</taxon>
        <taxon>Neoptera</taxon>
        <taxon>Endopterygota</taxon>
        <taxon>Lepidoptera</taxon>
        <taxon>Glossata</taxon>
        <taxon>Ditrysia</taxon>
        <taxon>Papilionoidea</taxon>
        <taxon>Pieridae</taxon>
        <taxon>Pierinae</taxon>
        <taxon>Pieris</taxon>
    </lineage>
</organism>
<dbReference type="OrthoDB" id="205623at2759"/>
<gene>
    <name evidence="4" type="ORF">PMACD_LOCUS6414</name>
</gene>
<protein>
    <recommendedName>
        <fullName evidence="3">Sulfotransferase domain-containing protein</fullName>
    </recommendedName>
</protein>
<evidence type="ECO:0000313" key="5">
    <source>
        <dbReference type="Proteomes" id="UP000663880"/>
    </source>
</evidence>
<keyword evidence="5" id="KW-1185">Reference proteome</keyword>
<dbReference type="AlphaFoldDB" id="A0A821RNE1"/>
<proteinExistence type="inferred from homology"/>
<dbReference type="Proteomes" id="UP000663880">
    <property type="component" value="Unassembled WGS sequence"/>
</dbReference>
<dbReference type="InterPro" id="IPR027417">
    <property type="entry name" value="P-loop_NTPase"/>
</dbReference>
<dbReference type="Gene3D" id="3.40.50.300">
    <property type="entry name" value="P-loop containing nucleotide triphosphate hydrolases"/>
    <property type="match status" value="1"/>
</dbReference>
<dbReference type="SUPFAM" id="SSF52540">
    <property type="entry name" value="P-loop containing nucleoside triphosphate hydrolases"/>
    <property type="match status" value="1"/>
</dbReference>
<name>A0A821RNE1_9NEOP</name>
<evidence type="ECO:0000256" key="1">
    <source>
        <dbReference type="ARBA" id="ARBA00005771"/>
    </source>
</evidence>
<keyword evidence="2" id="KW-0808">Transferase</keyword>